<dbReference type="GO" id="GO:0006508">
    <property type="term" value="P:proteolysis"/>
    <property type="evidence" value="ECO:0007669"/>
    <property type="project" value="UniProtKB-KW"/>
</dbReference>
<protein>
    <submittedName>
        <fullName evidence="3">Protease complex subunit PrcB family protein</fullName>
    </submittedName>
</protein>
<dbReference type="PROSITE" id="PS51257">
    <property type="entry name" value="PROKAR_LIPOPROTEIN"/>
    <property type="match status" value="1"/>
</dbReference>
<gene>
    <name evidence="3" type="ORF">N0D28_13095</name>
</gene>
<feature type="domain" description="PrcB C-terminal" evidence="2">
    <location>
        <begin position="299"/>
        <end position="354"/>
    </location>
</feature>
<dbReference type="InterPro" id="IPR025748">
    <property type="entry name" value="PrcB_C_dom"/>
</dbReference>
<keyword evidence="3" id="KW-0645">Protease</keyword>
<sequence length="373" mass="37445">MKKSAGIFSGAGALLGAALLSGCTMQGAGNLKVHEVLFYGSSQDRLTWVYGSLTGGKGSLSLAGQTLELRPQISDPLGTPGSLSVGGRAVYKSKTSSALPRSSVVQQGMTYTVSANQNIAATYLVTGGAWYRLSGALAAGSEVQATAQPVGGLSGAGQLTASEASVLSSALGTQGTFTVTVLPADELPDAPLAAQPAPTETLRTGLYLQPLSVITSTTTTTTTNTGNTGGTVTGSGSNAPVPSGTTLKFREVASGSNALASTPQVKLASSQDDLGALWNSAYGRQVPVPPTPIILGQTAVGIFLGNRPTGGYGVTVQSVSASGSALNITVNVRAPGPGSITTQSITSPWTIVAVQGQFASVTVRDQNGQRLGQ</sequence>
<dbReference type="Proteomes" id="UP001060261">
    <property type="component" value="Chromosome"/>
</dbReference>
<name>A0ABY5YH96_9DEIO</name>
<reference evidence="3" key="1">
    <citation type="submission" date="2022-09" db="EMBL/GenBank/DDBJ databases">
        <title>genome sequence of Deinococcus rubellus.</title>
        <authorList>
            <person name="Srinivasan S."/>
        </authorList>
    </citation>
    <scope>NUCLEOTIDE SEQUENCE</scope>
    <source>
        <strain evidence="3">Ant6</strain>
    </source>
</reference>
<dbReference type="GO" id="GO:0008233">
    <property type="term" value="F:peptidase activity"/>
    <property type="evidence" value="ECO:0007669"/>
    <property type="project" value="UniProtKB-KW"/>
</dbReference>
<proteinExistence type="predicted"/>
<organism evidence="3 4">
    <name type="scientific">Deinococcus rubellus</name>
    <dbReference type="NCBI Taxonomy" id="1889240"/>
    <lineage>
        <taxon>Bacteria</taxon>
        <taxon>Thermotogati</taxon>
        <taxon>Deinococcota</taxon>
        <taxon>Deinococci</taxon>
        <taxon>Deinococcales</taxon>
        <taxon>Deinococcaceae</taxon>
        <taxon>Deinococcus</taxon>
    </lineage>
</organism>
<evidence type="ECO:0000313" key="4">
    <source>
        <dbReference type="Proteomes" id="UP001060261"/>
    </source>
</evidence>
<evidence type="ECO:0000313" key="3">
    <source>
        <dbReference type="EMBL" id="UWX63654.1"/>
    </source>
</evidence>
<evidence type="ECO:0000259" key="2">
    <source>
        <dbReference type="Pfam" id="PF14343"/>
    </source>
</evidence>
<dbReference type="EMBL" id="CP104213">
    <property type="protein sequence ID" value="UWX63654.1"/>
    <property type="molecule type" value="Genomic_DNA"/>
</dbReference>
<evidence type="ECO:0000256" key="1">
    <source>
        <dbReference type="SAM" id="MobiDB-lite"/>
    </source>
</evidence>
<keyword evidence="4" id="KW-1185">Reference proteome</keyword>
<feature type="region of interest" description="Disordered" evidence="1">
    <location>
        <begin position="218"/>
        <end position="241"/>
    </location>
</feature>
<accession>A0ABY5YH96</accession>
<dbReference type="Pfam" id="PF14343">
    <property type="entry name" value="PrcB_C"/>
    <property type="match status" value="1"/>
</dbReference>
<dbReference type="RefSeq" id="WP_260559937.1">
    <property type="nucleotide sequence ID" value="NZ_BAABEC010000074.1"/>
</dbReference>
<keyword evidence="3" id="KW-0378">Hydrolase</keyword>